<reference evidence="1" key="1">
    <citation type="submission" date="2021-06" db="EMBL/GenBank/DDBJ databases">
        <authorList>
            <person name="Kallberg Y."/>
            <person name="Tangrot J."/>
            <person name="Rosling A."/>
        </authorList>
    </citation>
    <scope>NUCLEOTIDE SEQUENCE</scope>
    <source>
        <strain evidence="1">MA461A</strain>
    </source>
</reference>
<proteinExistence type="predicted"/>
<sequence length="457" mass="50147">KMTSQESERQYRFETLQLHAGHTPDPVTRARAVPIYASASFVFKDTVSAENVFNLTEEAFAYSSQLLIFQLINLEVFEKRIAALEGGSVALATSSGQAAQFTAIATICVAGDNIVSTSYLYGGTYNQFKITLPRLGINVKFVQGDDPQEFAKLIDENTKAIYIESMGNPRFNVPDFEAIAKVAHDAGIPLIVDNTFGAGMIFQMPTLNAGYLIQPIKHGADIVVHSTTKWIGGHGTTIGGVIVDSGRFPWNNGKFPSFTEPSPGYHGLQYWENFGNKSFIVKARVEIMRDVGACQNPFGSFLLLQGIETLSLRVERQAENSLKLARWLESLTDVVGWVSYPGLESHASYMNAKKYMKNGFGCVLCFGIKGGIKAGSLFIDSLKIVSYLANLGDAKTLIINPAATTHRQLTDEEQISSGVTKDTIRVSVGYEHIDDIIADFKFAFDKVRAANNECDDK</sequence>
<dbReference type="Proteomes" id="UP000789920">
    <property type="component" value="Unassembled WGS sequence"/>
</dbReference>
<dbReference type="EMBL" id="CAJVQC010023385">
    <property type="protein sequence ID" value="CAG8722037.1"/>
    <property type="molecule type" value="Genomic_DNA"/>
</dbReference>
<name>A0ACA9PTN7_9GLOM</name>
<gene>
    <name evidence="1" type="ORF">RPERSI_LOCUS11377</name>
</gene>
<evidence type="ECO:0000313" key="1">
    <source>
        <dbReference type="EMBL" id="CAG8722037.1"/>
    </source>
</evidence>
<protein>
    <submittedName>
        <fullName evidence="1">11348_t:CDS:1</fullName>
    </submittedName>
</protein>
<feature type="non-terminal residue" evidence="1">
    <location>
        <position position="1"/>
    </location>
</feature>
<keyword evidence="2" id="KW-1185">Reference proteome</keyword>
<organism evidence="1 2">
    <name type="scientific">Racocetra persica</name>
    <dbReference type="NCBI Taxonomy" id="160502"/>
    <lineage>
        <taxon>Eukaryota</taxon>
        <taxon>Fungi</taxon>
        <taxon>Fungi incertae sedis</taxon>
        <taxon>Mucoromycota</taxon>
        <taxon>Glomeromycotina</taxon>
        <taxon>Glomeromycetes</taxon>
        <taxon>Diversisporales</taxon>
        <taxon>Gigasporaceae</taxon>
        <taxon>Racocetra</taxon>
    </lineage>
</organism>
<comment type="caution">
    <text evidence="1">The sequence shown here is derived from an EMBL/GenBank/DDBJ whole genome shotgun (WGS) entry which is preliminary data.</text>
</comment>
<evidence type="ECO:0000313" key="2">
    <source>
        <dbReference type="Proteomes" id="UP000789920"/>
    </source>
</evidence>
<accession>A0ACA9PTN7</accession>